<organism evidence="1 2">
    <name type="scientific">Eiseniibacteriota bacterium</name>
    <dbReference type="NCBI Taxonomy" id="2212470"/>
    <lineage>
        <taxon>Bacteria</taxon>
        <taxon>Candidatus Eiseniibacteriota</taxon>
    </lineage>
</organism>
<reference evidence="1 2" key="1">
    <citation type="journal article" date="2019" name="Nat. Microbiol.">
        <title>Mediterranean grassland soil C-N compound turnover is dependent on rainfall and depth, and is mediated by genomically divergent microorganisms.</title>
        <authorList>
            <person name="Diamond S."/>
            <person name="Andeer P.F."/>
            <person name="Li Z."/>
            <person name="Crits-Christoph A."/>
            <person name="Burstein D."/>
            <person name="Anantharaman K."/>
            <person name="Lane K.R."/>
            <person name="Thomas B.C."/>
            <person name="Pan C."/>
            <person name="Northen T.R."/>
            <person name="Banfield J.F."/>
        </authorList>
    </citation>
    <scope>NUCLEOTIDE SEQUENCE [LARGE SCALE GENOMIC DNA]</scope>
    <source>
        <strain evidence="1">WS_11</strain>
    </source>
</reference>
<comment type="caution">
    <text evidence="1">The sequence shown here is derived from an EMBL/GenBank/DDBJ whole genome shotgun (WGS) entry which is preliminary data.</text>
</comment>
<accession>A0A538U5S1</accession>
<evidence type="ECO:0000313" key="2">
    <source>
        <dbReference type="Proteomes" id="UP000319771"/>
    </source>
</evidence>
<dbReference type="Proteomes" id="UP000319771">
    <property type="component" value="Unassembled WGS sequence"/>
</dbReference>
<protein>
    <submittedName>
        <fullName evidence="1">Uncharacterized protein</fullName>
    </submittedName>
</protein>
<dbReference type="AlphaFoldDB" id="A0A538U5S1"/>
<evidence type="ECO:0000313" key="1">
    <source>
        <dbReference type="EMBL" id="TMQ71242.1"/>
    </source>
</evidence>
<feature type="non-terminal residue" evidence="1">
    <location>
        <position position="67"/>
    </location>
</feature>
<sequence>MPSRKSPPPDVAALFESLDPKVRTLAEKARTLVLATLPGAIELPDPKARVIGYGYGPGYKDMVATLI</sequence>
<gene>
    <name evidence="1" type="ORF">E6K81_10520</name>
</gene>
<dbReference type="EMBL" id="VBPB01000175">
    <property type="protein sequence ID" value="TMQ71242.1"/>
    <property type="molecule type" value="Genomic_DNA"/>
</dbReference>
<proteinExistence type="predicted"/>
<name>A0A538U5S1_UNCEI</name>